<dbReference type="AlphaFoldDB" id="A0AAV4LCJ1"/>
<keyword evidence="4" id="KW-1185">Reference proteome</keyword>
<dbReference type="Gene3D" id="3.60.40.10">
    <property type="entry name" value="PPM-type phosphatase domain"/>
    <property type="match status" value="1"/>
</dbReference>
<dbReference type="EMBL" id="BOQE01000001">
    <property type="protein sequence ID" value="GIM45554.1"/>
    <property type="molecule type" value="Genomic_DNA"/>
</dbReference>
<dbReference type="PANTHER" id="PTHR43156:SF2">
    <property type="entry name" value="STAGE II SPORULATION PROTEIN E"/>
    <property type="match status" value="1"/>
</dbReference>
<dbReference type="PANTHER" id="PTHR43156">
    <property type="entry name" value="STAGE II SPORULATION PROTEIN E-RELATED"/>
    <property type="match status" value="1"/>
</dbReference>
<dbReference type="GO" id="GO:0016791">
    <property type="term" value="F:phosphatase activity"/>
    <property type="evidence" value="ECO:0007669"/>
    <property type="project" value="TreeGrafter"/>
</dbReference>
<comment type="caution">
    <text evidence="3">The sequence shown here is derived from an EMBL/GenBank/DDBJ whole genome shotgun (WGS) entry which is preliminary data.</text>
</comment>
<dbReference type="SMART" id="SM00331">
    <property type="entry name" value="PP2C_SIG"/>
    <property type="match status" value="1"/>
</dbReference>
<evidence type="ECO:0000256" key="1">
    <source>
        <dbReference type="ARBA" id="ARBA00022801"/>
    </source>
</evidence>
<accession>A0AAV4LCJ1</accession>
<evidence type="ECO:0000313" key="4">
    <source>
        <dbReference type="Proteomes" id="UP001057291"/>
    </source>
</evidence>
<dbReference type="InterPro" id="IPR001932">
    <property type="entry name" value="PPM-type_phosphatase-like_dom"/>
</dbReference>
<dbReference type="RefSeq" id="WP_282198745.1">
    <property type="nucleotide sequence ID" value="NZ_BOQE01000001.1"/>
</dbReference>
<name>A0AAV4LCJ1_9BACL</name>
<organism evidence="3 4">
    <name type="scientific">Collibacillus ludicampi</name>
    <dbReference type="NCBI Taxonomy" id="2771369"/>
    <lineage>
        <taxon>Bacteria</taxon>
        <taxon>Bacillati</taxon>
        <taxon>Bacillota</taxon>
        <taxon>Bacilli</taxon>
        <taxon>Bacillales</taxon>
        <taxon>Alicyclobacillaceae</taxon>
        <taxon>Collibacillus</taxon>
    </lineage>
</organism>
<dbReference type="InterPro" id="IPR052016">
    <property type="entry name" value="Bact_Sigma-Reg"/>
</dbReference>
<dbReference type="SUPFAM" id="SSF81606">
    <property type="entry name" value="PP2C-like"/>
    <property type="match status" value="1"/>
</dbReference>
<dbReference type="Proteomes" id="UP001057291">
    <property type="component" value="Unassembled WGS sequence"/>
</dbReference>
<feature type="domain" description="PPM-type phosphatase" evidence="2">
    <location>
        <begin position="48"/>
        <end position="265"/>
    </location>
</feature>
<sequence length="288" mass="32415">MNFRNRLSFHHQLNTTPNLEEMDKFLWREINLARNIQTTLLNGEKPKLISGELTGSSIPARLIGGDYYDFYPLNNGKLRIVIGDVMGKGIPAAMLMILTRGAFRSATEHTAGPGETLTAMNNALYKDLRSLRSFVTVFCADWDPSTCILTYANAGHNLPLLVRGNKIEELPKVSGIMLGGLPNQVYQEAKLQLKTDDYIYFYTDGIIEAQNSEGEQFKRERLINVLLQHQRKSVNEIEKMVIDAVDSYTDGTPLKDDITMVILKVGEQTTDISSFNSPYDSSIKEKEE</sequence>
<dbReference type="InterPro" id="IPR036457">
    <property type="entry name" value="PPM-type-like_dom_sf"/>
</dbReference>
<keyword evidence="1" id="KW-0378">Hydrolase</keyword>
<dbReference type="Pfam" id="PF07228">
    <property type="entry name" value="SpoIIE"/>
    <property type="match status" value="1"/>
</dbReference>
<evidence type="ECO:0000259" key="2">
    <source>
        <dbReference type="SMART" id="SM00331"/>
    </source>
</evidence>
<proteinExistence type="predicted"/>
<protein>
    <recommendedName>
        <fullName evidence="2">PPM-type phosphatase domain-containing protein</fullName>
    </recommendedName>
</protein>
<evidence type="ECO:0000313" key="3">
    <source>
        <dbReference type="EMBL" id="GIM45554.1"/>
    </source>
</evidence>
<reference evidence="3" key="1">
    <citation type="journal article" date="2023" name="Int. J. Syst. Evol. Microbiol.">
        <title>Collibacillus ludicampi gen. nov., sp. nov., a new soil bacterium of the family Alicyclobacillaceae.</title>
        <authorList>
            <person name="Jojima T."/>
            <person name="Ioku Y."/>
            <person name="Fukuta Y."/>
            <person name="Shirasaka N."/>
            <person name="Matsumura Y."/>
            <person name="Mori M."/>
        </authorList>
    </citation>
    <scope>NUCLEOTIDE SEQUENCE</scope>
    <source>
        <strain evidence="3">TP075</strain>
    </source>
</reference>
<gene>
    <name evidence="3" type="ORF">DNHGIG_11030</name>
</gene>